<keyword evidence="5 8" id="KW-0812">Transmembrane</keyword>
<evidence type="ECO:0000313" key="11">
    <source>
        <dbReference type="Proteomes" id="UP000184226"/>
    </source>
</evidence>
<feature type="transmembrane region" description="Helical" evidence="8">
    <location>
        <begin position="80"/>
        <end position="103"/>
    </location>
</feature>
<evidence type="ECO:0000256" key="3">
    <source>
        <dbReference type="ARBA" id="ARBA00022475"/>
    </source>
</evidence>
<keyword evidence="6 8" id="KW-1133">Transmembrane helix</keyword>
<organism evidence="10 11">
    <name type="scientific">Pollutimonas bauzanensis</name>
    <dbReference type="NCBI Taxonomy" id="658167"/>
    <lineage>
        <taxon>Bacteria</taxon>
        <taxon>Pseudomonadati</taxon>
        <taxon>Pseudomonadota</taxon>
        <taxon>Betaproteobacteria</taxon>
        <taxon>Burkholderiales</taxon>
        <taxon>Alcaligenaceae</taxon>
        <taxon>Pollutimonas</taxon>
    </lineage>
</organism>
<evidence type="ECO:0000256" key="8">
    <source>
        <dbReference type="RuleBase" id="RU363032"/>
    </source>
</evidence>
<feature type="transmembrane region" description="Helical" evidence="8">
    <location>
        <begin position="543"/>
        <end position="567"/>
    </location>
</feature>
<feature type="transmembrane region" description="Helical" evidence="8">
    <location>
        <begin position="115"/>
        <end position="136"/>
    </location>
</feature>
<gene>
    <name evidence="10" type="ORF">SAMN04488135_104145</name>
</gene>
<dbReference type="CDD" id="cd06261">
    <property type="entry name" value="TM_PBP2"/>
    <property type="match status" value="2"/>
</dbReference>
<keyword evidence="7 8" id="KW-0472">Membrane</keyword>
<dbReference type="PANTHER" id="PTHR43357:SF4">
    <property type="entry name" value="INNER MEMBRANE ABC TRANSPORTER PERMEASE PROTEIN YDCV"/>
    <property type="match status" value="1"/>
</dbReference>
<feature type="transmembrane region" description="Helical" evidence="8">
    <location>
        <begin position="156"/>
        <end position="177"/>
    </location>
</feature>
<keyword evidence="4" id="KW-0997">Cell inner membrane</keyword>
<comment type="subcellular location">
    <subcellularLocation>
        <location evidence="1">Cell inner membrane</location>
        <topology evidence="1">Multi-pass membrane protein</topology>
    </subcellularLocation>
    <subcellularLocation>
        <location evidence="8">Cell membrane</location>
        <topology evidence="8">Multi-pass membrane protein</topology>
    </subcellularLocation>
</comment>
<evidence type="ECO:0000256" key="2">
    <source>
        <dbReference type="ARBA" id="ARBA00022448"/>
    </source>
</evidence>
<dbReference type="AlphaFoldDB" id="A0A1M5UX78"/>
<evidence type="ECO:0000256" key="4">
    <source>
        <dbReference type="ARBA" id="ARBA00022519"/>
    </source>
</evidence>
<feature type="transmembrane region" description="Helical" evidence="8">
    <location>
        <begin position="437"/>
        <end position="455"/>
    </location>
</feature>
<feature type="transmembrane region" description="Helical" evidence="8">
    <location>
        <begin position="263"/>
        <end position="282"/>
    </location>
</feature>
<dbReference type="EMBL" id="FQXE01000004">
    <property type="protein sequence ID" value="SHH67498.1"/>
    <property type="molecule type" value="Genomic_DNA"/>
</dbReference>
<dbReference type="OrthoDB" id="9807047at2"/>
<evidence type="ECO:0000256" key="5">
    <source>
        <dbReference type="ARBA" id="ARBA00022692"/>
    </source>
</evidence>
<protein>
    <submittedName>
        <fullName evidence="10">Iron(III) transport system permease protein</fullName>
    </submittedName>
</protein>
<dbReference type="InterPro" id="IPR000515">
    <property type="entry name" value="MetI-like"/>
</dbReference>
<feature type="transmembrane region" description="Helical" evidence="8">
    <location>
        <begin position="371"/>
        <end position="397"/>
    </location>
</feature>
<evidence type="ECO:0000313" key="10">
    <source>
        <dbReference type="EMBL" id="SHH67498.1"/>
    </source>
</evidence>
<dbReference type="GO" id="GO:0005886">
    <property type="term" value="C:plasma membrane"/>
    <property type="evidence" value="ECO:0007669"/>
    <property type="project" value="UniProtKB-SubCell"/>
</dbReference>
<keyword evidence="2 8" id="KW-0813">Transport</keyword>
<feature type="transmembrane region" description="Helical" evidence="8">
    <location>
        <begin position="499"/>
        <end position="523"/>
    </location>
</feature>
<dbReference type="RefSeq" id="WP_073102826.1">
    <property type="nucleotide sequence ID" value="NZ_FQXE01000004.1"/>
</dbReference>
<sequence length="573" mass="61517">MKPDQGTRPTHGRGAGVGERTLQTCVLLVVLVLVAAPIAPVVMQSFSNTPLYDGMSELSLGGYWRALSSSAFQSAMVNTAIFATLATLIAQVVGVLATILVARTNLPGARGIMNLMLWPIYVSHLVLAFGWIVAYGPSGFVTLQVEQIIGWKPWNLYSLAGLSIAAGLSLAPLTFLYSIGAARTIDPALEDAARLSGAGPIKTLAAITLPLLRPAIVTTTILNFVLALELFVMPLLLAVPSGMHFLTTFIYAEGFEASTPDHALVSAVAVMLIGVVTVLVLLQMHLVGDGKRFVTVGGKAGRARLLDLGWWRWPCCIALLAYLFATVLLVMGGLVVRSFASVLSPFVPLADVLTLDNYQTVFSFPAYVRSIWNTLGVAVLGALVGTVLVTACAFVALRSDYKLRRPLEFIALYPRAIPGLLVGMGVLWATAWLPGMAWMQNTIAILIFAFVMRHLPTGYGAIQPALLQISGDHDRSARSVGASWLQTCLLVLAPQLRPALFACYAILFIHFIKEYAVAVFLFGPGSEVMGTTMLSFWVQGENGSVAALAVIQMAIIAVFMVIFRYLIGVRNYG</sequence>
<evidence type="ECO:0000256" key="7">
    <source>
        <dbReference type="ARBA" id="ARBA00023136"/>
    </source>
</evidence>
<feature type="domain" description="ABC transmembrane type-1" evidence="9">
    <location>
        <begin position="371"/>
        <end position="563"/>
    </location>
</feature>
<name>A0A1M5UX78_9BURK</name>
<feature type="transmembrane region" description="Helical" evidence="8">
    <location>
        <begin position="21"/>
        <end position="43"/>
    </location>
</feature>
<feature type="transmembrane region" description="Helical" evidence="8">
    <location>
        <begin position="409"/>
        <end position="431"/>
    </location>
</feature>
<dbReference type="PROSITE" id="PS50928">
    <property type="entry name" value="ABC_TM1"/>
    <property type="match status" value="2"/>
</dbReference>
<dbReference type="Pfam" id="PF00528">
    <property type="entry name" value="BPD_transp_1"/>
    <property type="match status" value="2"/>
</dbReference>
<comment type="similarity">
    <text evidence="8">Belongs to the binding-protein-dependent transport system permease family.</text>
</comment>
<evidence type="ECO:0000259" key="9">
    <source>
        <dbReference type="PROSITE" id="PS50928"/>
    </source>
</evidence>
<dbReference type="PANTHER" id="PTHR43357">
    <property type="entry name" value="INNER MEMBRANE ABC TRANSPORTER PERMEASE PROTEIN YDCV"/>
    <property type="match status" value="1"/>
</dbReference>
<evidence type="ECO:0000256" key="1">
    <source>
        <dbReference type="ARBA" id="ARBA00004429"/>
    </source>
</evidence>
<accession>A0A1M5UX78</accession>
<dbReference type="STRING" id="658167.SAMN04488135_104145"/>
<dbReference type="SUPFAM" id="SSF161098">
    <property type="entry name" value="MetI-like"/>
    <property type="match status" value="2"/>
</dbReference>
<feature type="transmembrane region" description="Helical" evidence="8">
    <location>
        <begin position="221"/>
        <end position="243"/>
    </location>
</feature>
<reference evidence="10 11" key="1">
    <citation type="submission" date="2016-11" db="EMBL/GenBank/DDBJ databases">
        <authorList>
            <person name="Jaros S."/>
            <person name="Januszkiewicz K."/>
            <person name="Wedrychowicz H."/>
        </authorList>
    </citation>
    <scope>NUCLEOTIDE SEQUENCE [LARGE SCALE GENOMIC DNA]</scope>
    <source>
        <strain evidence="10 11">CGMCC 1.10190</strain>
    </source>
</reference>
<dbReference type="GO" id="GO:0055085">
    <property type="term" value="P:transmembrane transport"/>
    <property type="evidence" value="ECO:0007669"/>
    <property type="project" value="InterPro"/>
</dbReference>
<dbReference type="InterPro" id="IPR035906">
    <property type="entry name" value="MetI-like_sf"/>
</dbReference>
<proteinExistence type="inferred from homology"/>
<dbReference type="Proteomes" id="UP000184226">
    <property type="component" value="Unassembled WGS sequence"/>
</dbReference>
<keyword evidence="11" id="KW-1185">Reference proteome</keyword>
<dbReference type="Gene3D" id="1.10.3720.10">
    <property type="entry name" value="MetI-like"/>
    <property type="match status" value="2"/>
</dbReference>
<feature type="domain" description="ABC transmembrane type-1" evidence="9">
    <location>
        <begin position="76"/>
        <end position="283"/>
    </location>
</feature>
<feature type="transmembrane region" description="Helical" evidence="8">
    <location>
        <begin position="310"/>
        <end position="336"/>
    </location>
</feature>
<evidence type="ECO:0000256" key="6">
    <source>
        <dbReference type="ARBA" id="ARBA00022989"/>
    </source>
</evidence>
<keyword evidence="3" id="KW-1003">Cell membrane</keyword>